<feature type="compositionally biased region" description="Polar residues" evidence="3">
    <location>
        <begin position="279"/>
        <end position="298"/>
    </location>
</feature>
<proteinExistence type="predicted"/>
<dbReference type="InterPro" id="IPR027417">
    <property type="entry name" value="P-loop_NTPase"/>
</dbReference>
<keyword evidence="1" id="KW-0547">Nucleotide-binding</keyword>
<dbReference type="OrthoDB" id="9791543at2"/>
<evidence type="ECO:0000256" key="2">
    <source>
        <dbReference type="ARBA" id="ARBA00022840"/>
    </source>
</evidence>
<evidence type="ECO:0000256" key="3">
    <source>
        <dbReference type="SAM" id="MobiDB-lite"/>
    </source>
</evidence>
<accession>A0A0H5DP39</accession>
<name>A0A0H5DP39_9BACT</name>
<evidence type="ECO:0000313" key="5">
    <source>
        <dbReference type="EMBL" id="CRX37668.1"/>
    </source>
</evidence>
<keyword evidence="6" id="KW-1185">Reference proteome</keyword>
<feature type="domain" description="Zeta toxin" evidence="4">
    <location>
        <begin position="315"/>
        <end position="491"/>
    </location>
</feature>
<sequence length="526" mass="57812">MTSPIPSESLNAINQMVSQVTQGEVKGLKQLSQAERKAVKSALEHLVKDDHQPIMLDGKIAQKISTPENYHKNPIRSLVKGIARKLFTSYIDTNSLAKFISDNSSLIRQHMNPPQNPTVTPQAAVSKQEAVVSEKGEPKTLSQNEKIVHFKQDWEQNKEASLSGQKGAFTKSSELLGKLFSDKSIGDEAVLQFLQDIHINPTGGFFETKGQPTDLAKLLIQERPQVSSAFTKKTETPEPVGQGTQTAATVTTKQSDPVASTPTPPKVPPRFWVEKASSVDPSIPSNTATANKTPTGSYKSERRVVHQDIKAQIIGQSKPVPADQKPVALIMMGPPGAGKSMAISQLTKGSDQFVEVGMDNVMERIPEYKKAINLGTDKDGKIITAKDACLITRDEANDITSSLRNEVIASRRNLIYDGTGQNFSLYQKMIAKLKEDGYDVQLYYVDIDVDQAKQRAKDRAERVGRSIPDHVIESIHGNAKANFQKIAKLADTAVLFDNRNPPPQQACKYEHGSLTEGQQYLDQKGF</sequence>
<feature type="region of interest" description="Disordered" evidence="3">
    <location>
        <begin position="229"/>
        <end position="300"/>
    </location>
</feature>
<dbReference type="RefSeq" id="WP_098037528.1">
    <property type="nucleotide sequence ID" value="NZ_CWGJ01000005.1"/>
</dbReference>
<evidence type="ECO:0000256" key="1">
    <source>
        <dbReference type="ARBA" id="ARBA00022741"/>
    </source>
</evidence>
<organism evidence="5 6">
    <name type="scientific">Estrella lausannensis</name>
    <dbReference type="NCBI Taxonomy" id="483423"/>
    <lineage>
        <taxon>Bacteria</taxon>
        <taxon>Pseudomonadati</taxon>
        <taxon>Chlamydiota</taxon>
        <taxon>Chlamydiia</taxon>
        <taxon>Parachlamydiales</taxon>
        <taxon>Candidatus Criblamydiaceae</taxon>
        <taxon>Estrella</taxon>
    </lineage>
</organism>
<dbReference type="EMBL" id="CWGJ01000005">
    <property type="protein sequence ID" value="CRX37668.1"/>
    <property type="molecule type" value="Genomic_DNA"/>
</dbReference>
<dbReference type="InterPro" id="IPR010488">
    <property type="entry name" value="Zeta_toxin_domain"/>
</dbReference>
<protein>
    <recommendedName>
        <fullName evidence="4">Zeta toxin domain-containing protein</fullName>
    </recommendedName>
</protein>
<reference evidence="6" key="1">
    <citation type="submission" date="2015-06" db="EMBL/GenBank/DDBJ databases">
        <authorList>
            <person name="Bertelli C."/>
        </authorList>
    </citation>
    <scope>NUCLEOTIDE SEQUENCE [LARGE SCALE GENOMIC DNA]</scope>
    <source>
        <strain evidence="6">CRIB-30</strain>
    </source>
</reference>
<gene>
    <name evidence="5" type="ORF">ELAC_0307</name>
</gene>
<dbReference type="Gene3D" id="3.40.50.300">
    <property type="entry name" value="P-loop containing nucleotide triphosphate hydrolases"/>
    <property type="match status" value="1"/>
</dbReference>
<evidence type="ECO:0000313" key="6">
    <source>
        <dbReference type="Proteomes" id="UP000220251"/>
    </source>
</evidence>
<evidence type="ECO:0000259" key="4">
    <source>
        <dbReference type="Pfam" id="PF06414"/>
    </source>
</evidence>
<dbReference type="GO" id="GO:0005524">
    <property type="term" value="F:ATP binding"/>
    <property type="evidence" value="ECO:0007669"/>
    <property type="project" value="UniProtKB-KW"/>
</dbReference>
<keyword evidence="2" id="KW-0067">ATP-binding</keyword>
<dbReference type="Proteomes" id="UP000220251">
    <property type="component" value="Unassembled WGS sequence"/>
</dbReference>
<dbReference type="AlphaFoldDB" id="A0A0H5DP39"/>
<dbReference type="GO" id="GO:0016301">
    <property type="term" value="F:kinase activity"/>
    <property type="evidence" value="ECO:0007669"/>
    <property type="project" value="InterPro"/>
</dbReference>
<dbReference type="SUPFAM" id="SSF52540">
    <property type="entry name" value="P-loop containing nucleoside triphosphate hydrolases"/>
    <property type="match status" value="1"/>
</dbReference>
<feature type="compositionally biased region" description="Low complexity" evidence="3">
    <location>
        <begin position="240"/>
        <end position="252"/>
    </location>
</feature>
<dbReference type="Pfam" id="PF06414">
    <property type="entry name" value="Zeta_toxin"/>
    <property type="match status" value="1"/>
</dbReference>